<evidence type="ECO:0000313" key="9">
    <source>
        <dbReference type="Proteomes" id="UP000184048"/>
    </source>
</evidence>
<evidence type="ECO:0000256" key="5">
    <source>
        <dbReference type="ARBA" id="ARBA00023136"/>
    </source>
</evidence>
<feature type="transmembrane region" description="Helical" evidence="6">
    <location>
        <begin position="181"/>
        <end position="210"/>
    </location>
</feature>
<feature type="domain" description="DUF2179" evidence="7">
    <location>
        <begin position="249"/>
        <end position="308"/>
    </location>
</feature>
<protein>
    <submittedName>
        <fullName evidence="8">Uncharacterized membrane-anchored protein YitT, contains DUF161 and DUF2179 domains</fullName>
    </submittedName>
</protein>
<name>A0A1M5EWN5_9BACT</name>
<dbReference type="CDD" id="cd16380">
    <property type="entry name" value="YitT_C"/>
    <property type="match status" value="1"/>
</dbReference>
<dbReference type="Pfam" id="PF10035">
    <property type="entry name" value="DUF2179"/>
    <property type="match status" value="1"/>
</dbReference>
<evidence type="ECO:0000256" key="4">
    <source>
        <dbReference type="ARBA" id="ARBA00022989"/>
    </source>
</evidence>
<feature type="transmembrane region" description="Helical" evidence="6">
    <location>
        <begin position="136"/>
        <end position="160"/>
    </location>
</feature>
<dbReference type="AlphaFoldDB" id="A0A1M5EWN5"/>
<dbReference type="InterPro" id="IPR051461">
    <property type="entry name" value="UPF0750_membrane"/>
</dbReference>
<dbReference type="Gene3D" id="3.30.70.120">
    <property type="match status" value="1"/>
</dbReference>
<evidence type="ECO:0000256" key="2">
    <source>
        <dbReference type="ARBA" id="ARBA00022475"/>
    </source>
</evidence>
<evidence type="ECO:0000256" key="6">
    <source>
        <dbReference type="SAM" id="Phobius"/>
    </source>
</evidence>
<dbReference type="InterPro" id="IPR015867">
    <property type="entry name" value="N-reg_PII/ATP_PRibTrfase_C"/>
</dbReference>
<gene>
    <name evidence="8" type="ORF">SAMN02745131_03656</name>
</gene>
<dbReference type="GO" id="GO:0005886">
    <property type="term" value="C:plasma membrane"/>
    <property type="evidence" value="ECO:0007669"/>
    <property type="project" value="UniProtKB-SubCell"/>
</dbReference>
<dbReference type="PIRSF" id="PIRSF006483">
    <property type="entry name" value="Membrane_protein_YitT"/>
    <property type="match status" value="1"/>
</dbReference>
<reference evidence="8 9" key="1">
    <citation type="submission" date="2016-11" db="EMBL/GenBank/DDBJ databases">
        <authorList>
            <person name="Jaros S."/>
            <person name="Januszkiewicz K."/>
            <person name="Wedrychowicz H."/>
        </authorList>
    </citation>
    <scope>NUCLEOTIDE SEQUENCE [LARGE SCALE GENOMIC DNA]</scope>
    <source>
        <strain evidence="8 9">DSM 18119</strain>
    </source>
</reference>
<dbReference type="InterPro" id="IPR003740">
    <property type="entry name" value="YitT"/>
</dbReference>
<dbReference type="STRING" id="1121884.SAMN02745131_03656"/>
<keyword evidence="2" id="KW-1003">Cell membrane</keyword>
<feature type="transmembrane region" description="Helical" evidence="6">
    <location>
        <begin position="81"/>
        <end position="101"/>
    </location>
</feature>
<keyword evidence="5 6" id="KW-0472">Membrane</keyword>
<evidence type="ECO:0000259" key="7">
    <source>
        <dbReference type="Pfam" id="PF10035"/>
    </source>
</evidence>
<feature type="transmembrane region" description="Helical" evidence="6">
    <location>
        <begin position="113"/>
        <end position="130"/>
    </location>
</feature>
<organism evidence="8 9">
    <name type="scientific">Flavisolibacter ginsengisoli DSM 18119</name>
    <dbReference type="NCBI Taxonomy" id="1121884"/>
    <lineage>
        <taxon>Bacteria</taxon>
        <taxon>Pseudomonadati</taxon>
        <taxon>Bacteroidota</taxon>
        <taxon>Chitinophagia</taxon>
        <taxon>Chitinophagales</taxon>
        <taxon>Chitinophagaceae</taxon>
        <taxon>Flavisolibacter</taxon>
    </lineage>
</organism>
<dbReference type="PANTHER" id="PTHR33545:SF3">
    <property type="entry name" value="UPF0750 MEMBRANE PROTEIN YQFU"/>
    <property type="match status" value="1"/>
</dbReference>
<dbReference type="Pfam" id="PF02588">
    <property type="entry name" value="YitT_membrane"/>
    <property type="match status" value="1"/>
</dbReference>
<proteinExistence type="predicted"/>
<dbReference type="EMBL" id="FQUU01000020">
    <property type="protein sequence ID" value="SHF83670.1"/>
    <property type="molecule type" value="Genomic_DNA"/>
</dbReference>
<dbReference type="RefSeq" id="WP_217653025.1">
    <property type="nucleotide sequence ID" value="NZ_FQUU01000020.1"/>
</dbReference>
<keyword evidence="9" id="KW-1185">Reference proteome</keyword>
<evidence type="ECO:0000313" key="8">
    <source>
        <dbReference type="EMBL" id="SHF83670.1"/>
    </source>
</evidence>
<accession>A0A1M5EWN5</accession>
<comment type="subcellular location">
    <subcellularLocation>
        <location evidence="1">Cell membrane</location>
        <topology evidence="1">Multi-pass membrane protein</topology>
    </subcellularLocation>
</comment>
<keyword evidence="3 6" id="KW-0812">Transmembrane</keyword>
<dbReference type="Proteomes" id="UP000184048">
    <property type="component" value="Unassembled WGS sequence"/>
</dbReference>
<dbReference type="PANTHER" id="PTHR33545">
    <property type="entry name" value="UPF0750 MEMBRANE PROTEIN YITT-RELATED"/>
    <property type="match status" value="1"/>
</dbReference>
<sequence length="319" mass="35123">MTIINRISNIFQTDRSRTVESIQRRQASKRLKKRVLNYLRDFLIIILGVVSAGFGLKGFLMPNGLIDGGVTGISLLINKESHISLSILILILNIPFLLLGFRQISMGFCMKSIGSITALAIAVAIIPYPIITNDKILVAVFGGFFLGAGIGLVIRGGAVIDGTEVLAIYLSRKASLTVGDFILIFNIIIFSVAAYLLTIEVALYSILIYLAASKTVDFILEGIEEFTGVTIISTRSHQISQMIKKKLGRGLTIYTGRKGFGKSGESNQEVDIIFTVITRLEINRLTTEVERIDPRAFIVMQSIRDTRGGMVKKHPLKEK</sequence>
<dbReference type="InterPro" id="IPR019264">
    <property type="entry name" value="DUF2179"/>
</dbReference>
<evidence type="ECO:0000256" key="1">
    <source>
        <dbReference type="ARBA" id="ARBA00004651"/>
    </source>
</evidence>
<feature type="transmembrane region" description="Helical" evidence="6">
    <location>
        <begin position="38"/>
        <end position="61"/>
    </location>
</feature>
<evidence type="ECO:0000256" key="3">
    <source>
        <dbReference type="ARBA" id="ARBA00022692"/>
    </source>
</evidence>
<keyword evidence="4 6" id="KW-1133">Transmembrane helix</keyword>